<reference evidence="1" key="1">
    <citation type="submission" date="2021-01" db="EMBL/GenBank/DDBJ databases">
        <title>Adiantum capillus-veneris genome.</title>
        <authorList>
            <person name="Fang Y."/>
            <person name="Liao Q."/>
        </authorList>
    </citation>
    <scope>NUCLEOTIDE SEQUENCE</scope>
    <source>
        <strain evidence="1">H3</strain>
        <tissue evidence="1">Leaf</tissue>
    </source>
</reference>
<dbReference type="Proteomes" id="UP000886520">
    <property type="component" value="Chromosome 20"/>
</dbReference>
<proteinExistence type="predicted"/>
<accession>A0A9D4UBX7</accession>
<organism evidence="1 2">
    <name type="scientific">Adiantum capillus-veneris</name>
    <name type="common">Maidenhair fern</name>
    <dbReference type="NCBI Taxonomy" id="13818"/>
    <lineage>
        <taxon>Eukaryota</taxon>
        <taxon>Viridiplantae</taxon>
        <taxon>Streptophyta</taxon>
        <taxon>Embryophyta</taxon>
        <taxon>Tracheophyta</taxon>
        <taxon>Polypodiopsida</taxon>
        <taxon>Polypodiidae</taxon>
        <taxon>Polypodiales</taxon>
        <taxon>Pteridineae</taxon>
        <taxon>Pteridaceae</taxon>
        <taxon>Vittarioideae</taxon>
        <taxon>Adiantum</taxon>
    </lineage>
</organism>
<sequence length="102" mass="11728">MGFLPWDQGKEEEAQQKPNRMVQKYGRLEAAKVVQSREGFCSNCCILEKEYFCSSVRCWFAKGKTIIKFEITGVGRAAKRLKCEVPQLRQVVFYSSRVLVKG</sequence>
<protein>
    <submittedName>
        <fullName evidence="1">Uncharacterized protein</fullName>
    </submittedName>
</protein>
<gene>
    <name evidence="1" type="ORF">GOP47_0020901</name>
</gene>
<keyword evidence="2" id="KW-1185">Reference proteome</keyword>
<evidence type="ECO:0000313" key="2">
    <source>
        <dbReference type="Proteomes" id="UP000886520"/>
    </source>
</evidence>
<evidence type="ECO:0000313" key="1">
    <source>
        <dbReference type="EMBL" id="KAI5064231.1"/>
    </source>
</evidence>
<dbReference type="AlphaFoldDB" id="A0A9D4UBX7"/>
<dbReference type="OrthoDB" id="1055097at2759"/>
<dbReference type="EMBL" id="JABFUD020000020">
    <property type="protein sequence ID" value="KAI5064231.1"/>
    <property type="molecule type" value="Genomic_DNA"/>
</dbReference>
<comment type="caution">
    <text evidence="1">The sequence shown here is derived from an EMBL/GenBank/DDBJ whole genome shotgun (WGS) entry which is preliminary data.</text>
</comment>
<name>A0A9D4UBX7_ADICA</name>